<dbReference type="EMBL" id="NBSK02000001">
    <property type="protein sequence ID" value="KAJ0225794.1"/>
    <property type="molecule type" value="Genomic_DNA"/>
</dbReference>
<comment type="caution">
    <text evidence="1">The sequence shown here is derived from an EMBL/GenBank/DDBJ whole genome shotgun (WGS) entry which is preliminary data.</text>
</comment>
<dbReference type="AlphaFoldDB" id="A0A9R1WL66"/>
<sequence length="166" mass="19228">MDRFYIGLKAICKGWTWFLVLLRDDLELDGRRGLVVTSYQDKDLHESVKDILPHVEHRQCARHIYANFRKSFTGLEYKKLFSATSMSCVEGDFKRRMETTKTCSEGKGSRIGDWKLGSWILKKEDENAEEHGMLPSPTQRVVLKDPDKIVSCHTRIFNVKHVVLSP</sequence>
<protein>
    <recommendedName>
        <fullName evidence="3">MULE transposase domain-containing protein</fullName>
    </recommendedName>
</protein>
<organism evidence="1 2">
    <name type="scientific">Lactuca sativa</name>
    <name type="common">Garden lettuce</name>
    <dbReference type="NCBI Taxonomy" id="4236"/>
    <lineage>
        <taxon>Eukaryota</taxon>
        <taxon>Viridiplantae</taxon>
        <taxon>Streptophyta</taxon>
        <taxon>Embryophyta</taxon>
        <taxon>Tracheophyta</taxon>
        <taxon>Spermatophyta</taxon>
        <taxon>Magnoliopsida</taxon>
        <taxon>eudicotyledons</taxon>
        <taxon>Gunneridae</taxon>
        <taxon>Pentapetalae</taxon>
        <taxon>asterids</taxon>
        <taxon>campanulids</taxon>
        <taxon>Asterales</taxon>
        <taxon>Asteraceae</taxon>
        <taxon>Cichorioideae</taxon>
        <taxon>Cichorieae</taxon>
        <taxon>Lactucinae</taxon>
        <taxon>Lactuca</taxon>
    </lineage>
</organism>
<evidence type="ECO:0000313" key="1">
    <source>
        <dbReference type="EMBL" id="KAJ0225794.1"/>
    </source>
</evidence>
<dbReference type="PANTHER" id="PTHR31973:SF187">
    <property type="entry name" value="MUTATOR TRANSPOSASE MUDRA PROTEIN"/>
    <property type="match status" value="1"/>
</dbReference>
<dbReference type="PANTHER" id="PTHR31973">
    <property type="entry name" value="POLYPROTEIN, PUTATIVE-RELATED"/>
    <property type="match status" value="1"/>
</dbReference>
<evidence type="ECO:0008006" key="3">
    <source>
        <dbReference type="Google" id="ProtNLM"/>
    </source>
</evidence>
<reference evidence="1 2" key="1">
    <citation type="journal article" date="2017" name="Nat. Commun.">
        <title>Genome assembly with in vitro proximity ligation data and whole-genome triplication in lettuce.</title>
        <authorList>
            <person name="Reyes-Chin-Wo S."/>
            <person name="Wang Z."/>
            <person name="Yang X."/>
            <person name="Kozik A."/>
            <person name="Arikit S."/>
            <person name="Song C."/>
            <person name="Xia L."/>
            <person name="Froenicke L."/>
            <person name="Lavelle D.O."/>
            <person name="Truco M.J."/>
            <person name="Xia R."/>
            <person name="Zhu S."/>
            <person name="Xu C."/>
            <person name="Xu H."/>
            <person name="Xu X."/>
            <person name="Cox K."/>
            <person name="Korf I."/>
            <person name="Meyers B.C."/>
            <person name="Michelmore R.W."/>
        </authorList>
    </citation>
    <scope>NUCLEOTIDE SEQUENCE [LARGE SCALE GENOMIC DNA]</scope>
    <source>
        <strain evidence="2">cv. Salinas</strain>
        <tissue evidence="1">Seedlings</tissue>
    </source>
</reference>
<accession>A0A9R1WL66</accession>
<proteinExistence type="predicted"/>
<dbReference type="Proteomes" id="UP000235145">
    <property type="component" value="Unassembled WGS sequence"/>
</dbReference>
<name>A0A9R1WL66_LACSA</name>
<keyword evidence="2" id="KW-1185">Reference proteome</keyword>
<evidence type="ECO:0000313" key="2">
    <source>
        <dbReference type="Proteomes" id="UP000235145"/>
    </source>
</evidence>
<gene>
    <name evidence="1" type="ORF">LSAT_V11C100000560</name>
</gene>